<organism evidence="2 4">
    <name type="scientific">Citricoccus parietis</name>
    <dbReference type="NCBI Taxonomy" id="592307"/>
    <lineage>
        <taxon>Bacteria</taxon>
        <taxon>Bacillati</taxon>
        <taxon>Actinomycetota</taxon>
        <taxon>Actinomycetes</taxon>
        <taxon>Micrococcales</taxon>
        <taxon>Micrococcaceae</taxon>
        <taxon>Citricoccus</taxon>
    </lineage>
</organism>
<name>A0ABV5FSS8_9MICC</name>
<sequence length="55" mass="5868">MPCPSPELLSAPECGADADVLTGFRRSTEEPGSSRFRRGRRSPAGSARLPARRGP</sequence>
<keyword evidence="4" id="KW-1185">Reference proteome</keyword>
<evidence type="ECO:0000256" key="1">
    <source>
        <dbReference type="SAM" id="MobiDB-lite"/>
    </source>
</evidence>
<comment type="caution">
    <text evidence="2">The sequence shown here is derived from an EMBL/GenBank/DDBJ whole genome shotgun (WGS) entry which is preliminary data.</text>
</comment>
<evidence type="ECO:0000313" key="4">
    <source>
        <dbReference type="Proteomes" id="UP001589575"/>
    </source>
</evidence>
<dbReference type="EMBL" id="JBHMFI010000001">
    <property type="protein sequence ID" value="MFB9074060.1"/>
    <property type="molecule type" value="Genomic_DNA"/>
</dbReference>
<evidence type="ECO:0000313" key="2">
    <source>
        <dbReference type="EMBL" id="MFB9069720.1"/>
    </source>
</evidence>
<dbReference type="EMBL" id="JBHMFI010000001">
    <property type="protein sequence ID" value="MFB9069720.1"/>
    <property type="molecule type" value="Genomic_DNA"/>
</dbReference>
<evidence type="ECO:0000313" key="3">
    <source>
        <dbReference type="EMBL" id="MFB9074060.1"/>
    </source>
</evidence>
<protein>
    <submittedName>
        <fullName evidence="2">Uncharacterized protein</fullName>
    </submittedName>
</protein>
<accession>A0ABV5FSS8</accession>
<proteinExistence type="predicted"/>
<dbReference type="Proteomes" id="UP001589575">
    <property type="component" value="Unassembled WGS sequence"/>
</dbReference>
<feature type="region of interest" description="Disordered" evidence="1">
    <location>
        <begin position="24"/>
        <end position="55"/>
    </location>
</feature>
<reference evidence="2 4" key="1">
    <citation type="submission" date="2024-09" db="EMBL/GenBank/DDBJ databases">
        <authorList>
            <person name="Sun Q."/>
            <person name="Mori K."/>
        </authorList>
    </citation>
    <scope>NUCLEOTIDE SEQUENCE [LARGE SCALE GENOMIC DNA]</scope>
    <source>
        <strain evidence="2 4">CCM 7609</strain>
    </source>
</reference>
<gene>
    <name evidence="2" type="ORF">ACFFX0_00300</name>
    <name evidence="3" type="ORF">ACFFX0_23830</name>
</gene>